<dbReference type="AlphaFoldDB" id="A0A6I9NUG4"/>
<reference evidence="3" key="1">
    <citation type="submission" date="2025-08" db="UniProtKB">
        <authorList>
            <consortium name="RefSeq"/>
        </authorList>
    </citation>
    <scope>IDENTIFICATION</scope>
    <source>
        <tissue evidence="3">Muscle</tissue>
    </source>
</reference>
<dbReference type="OrthoDB" id="411211at2759"/>
<sequence>MGLASLQIPHGAMVKRMHIYTGNNLQETRAPAMPLACFLGNIFAECVNVLRDRAGALGLKLRLLTAGCGPGGMADSKVRSIERRIYFGDSCQDVLGALGSPHKVFFKSEDKVGI</sequence>
<dbReference type="PANTHER" id="PTHR13465">
    <property type="entry name" value="UPF0183 PROTEIN"/>
    <property type="match status" value="1"/>
</dbReference>
<dbReference type="PANTHER" id="PTHR13465:SF2">
    <property type="entry name" value="PHAGOSOME ASSEMBLY FACTOR 1"/>
    <property type="match status" value="1"/>
</dbReference>
<comment type="similarity">
    <text evidence="1">Belongs to the PHAF1 family.</text>
</comment>
<dbReference type="GO" id="GO:0005802">
    <property type="term" value="C:trans-Golgi network"/>
    <property type="evidence" value="ECO:0007669"/>
    <property type="project" value="TreeGrafter"/>
</dbReference>
<gene>
    <name evidence="3" type="primary">LOC104953283</name>
</gene>
<accession>A0A6I9NUG4</accession>
<dbReference type="InterPro" id="IPR039156">
    <property type="entry name" value="PHAF1/BROMI"/>
</dbReference>
<keyword evidence="2" id="KW-1185">Reference proteome</keyword>
<dbReference type="GO" id="GO:0030672">
    <property type="term" value="C:synaptic vesicle membrane"/>
    <property type="evidence" value="ECO:0007669"/>
    <property type="project" value="TreeGrafter"/>
</dbReference>
<protein>
    <submittedName>
        <fullName evidence="3">UPF0183 protein C16orf70 homolog</fullName>
    </submittedName>
</protein>
<evidence type="ECO:0000313" key="3">
    <source>
        <dbReference type="RefSeq" id="XP_010778508.1"/>
    </source>
</evidence>
<dbReference type="Proteomes" id="UP000504611">
    <property type="component" value="Unplaced"/>
</dbReference>
<name>A0A6I9NUG4_9TELE</name>
<feature type="non-terminal residue" evidence="3">
    <location>
        <position position="114"/>
    </location>
</feature>
<evidence type="ECO:0000256" key="1">
    <source>
        <dbReference type="ARBA" id="ARBA00024339"/>
    </source>
</evidence>
<dbReference type="GeneID" id="104953283"/>
<evidence type="ECO:0000313" key="2">
    <source>
        <dbReference type="Proteomes" id="UP000504611"/>
    </source>
</evidence>
<dbReference type="Pfam" id="PF03676">
    <property type="entry name" value="PHAF1"/>
    <property type="match status" value="1"/>
</dbReference>
<dbReference type="KEGG" id="ncc:104953283"/>
<dbReference type="InterPro" id="IPR005373">
    <property type="entry name" value="PHAF1"/>
</dbReference>
<dbReference type="GO" id="GO:0043001">
    <property type="term" value="P:Golgi to plasma membrane protein transport"/>
    <property type="evidence" value="ECO:0007669"/>
    <property type="project" value="TreeGrafter"/>
</dbReference>
<dbReference type="RefSeq" id="XP_010778508.1">
    <property type="nucleotide sequence ID" value="XM_010780206.1"/>
</dbReference>
<proteinExistence type="inferred from homology"/>
<organism evidence="2 3">
    <name type="scientific">Notothenia coriiceps</name>
    <name type="common">black rockcod</name>
    <dbReference type="NCBI Taxonomy" id="8208"/>
    <lineage>
        <taxon>Eukaryota</taxon>
        <taxon>Metazoa</taxon>
        <taxon>Chordata</taxon>
        <taxon>Craniata</taxon>
        <taxon>Vertebrata</taxon>
        <taxon>Euteleostomi</taxon>
        <taxon>Actinopterygii</taxon>
        <taxon>Neopterygii</taxon>
        <taxon>Teleostei</taxon>
        <taxon>Neoteleostei</taxon>
        <taxon>Acanthomorphata</taxon>
        <taxon>Eupercaria</taxon>
        <taxon>Perciformes</taxon>
        <taxon>Notothenioidei</taxon>
        <taxon>Nototheniidae</taxon>
        <taxon>Notothenia</taxon>
    </lineage>
</organism>
<dbReference type="GO" id="GO:0030425">
    <property type="term" value="C:dendrite"/>
    <property type="evidence" value="ECO:0007669"/>
    <property type="project" value="TreeGrafter"/>
</dbReference>